<feature type="domain" description="DUF6788" evidence="1">
    <location>
        <begin position="9"/>
        <end position="65"/>
    </location>
</feature>
<dbReference type="InterPro" id="IPR046738">
    <property type="entry name" value="DUF6788"/>
</dbReference>
<evidence type="ECO:0000313" key="3">
    <source>
        <dbReference type="Proteomes" id="UP001600943"/>
    </source>
</evidence>
<dbReference type="RefSeq" id="WP_369861488.1">
    <property type="nucleotide sequence ID" value="NZ_BAABYW010000001.1"/>
</dbReference>
<dbReference type="EMBL" id="BAABYW010000001">
    <property type="protein sequence ID" value="GAA6408050.1"/>
    <property type="molecule type" value="Genomic_DNA"/>
</dbReference>
<name>A0ABQ0B9B5_9FIRM</name>
<evidence type="ECO:0000313" key="2">
    <source>
        <dbReference type="EMBL" id="GAA6408050.1"/>
    </source>
</evidence>
<proteinExistence type="predicted"/>
<evidence type="ECO:0000259" key="1">
    <source>
        <dbReference type="Pfam" id="PF20586"/>
    </source>
</evidence>
<gene>
    <name evidence="2" type="ORF">K040078D81_21670</name>
</gene>
<accession>A0ABQ0B9B5</accession>
<protein>
    <recommendedName>
        <fullName evidence="1">DUF6788 domain-containing protein</fullName>
    </recommendedName>
</protein>
<comment type="caution">
    <text evidence="2">The sequence shown here is derived from an EMBL/GenBank/DDBJ whole genome shotgun (WGS) entry which is preliminary data.</text>
</comment>
<organism evidence="2 3">
    <name type="scientific">Blautia hominis</name>
    <dbReference type="NCBI Taxonomy" id="2025493"/>
    <lineage>
        <taxon>Bacteria</taxon>
        <taxon>Bacillati</taxon>
        <taxon>Bacillota</taxon>
        <taxon>Clostridia</taxon>
        <taxon>Lachnospirales</taxon>
        <taxon>Lachnospiraceae</taxon>
        <taxon>Blautia</taxon>
    </lineage>
</organism>
<keyword evidence="3" id="KW-1185">Reference proteome</keyword>
<sequence length="174" mass="19471">MDDIVLSEYKDLLERKLELETELQELVQGYISKKAIKGNTYCYLQNRVGGKLTSQYLKSEEVDTVTEQIARRKECEAELPKLKTRLSELEQAAGLLGKNISRQLMLLKLSTGMDSLTAEQKKQSASFAGAMNAVEGIPVSEQTARDIVAWQSGNKPFLSIFEATLKRYGFSAEV</sequence>
<dbReference type="Pfam" id="PF20586">
    <property type="entry name" value="DUF6788"/>
    <property type="match status" value="1"/>
</dbReference>
<dbReference type="Proteomes" id="UP001600943">
    <property type="component" value="Unassembled WGS sequence"/>
</dbReference>
<reference evidence="2 3" key="1">
    <citation type="submission" date="2024-04" db="EMBL/GenBank/DDBJ databases">
        <title>Defined microbial consortia suppress multidrug-resistant proinflammatory Enterobacteriaceae via ecological control.</title>
        <authorList>
            <person name="Furuichi M."/>
            <person name="Kawaguchi T."/>
            <person name="Pust M."/>
            <person name="Yasuma K."/>
            <person name="Plichta D."/>
            <person name="Hasegawa N."/>
            <person name="Ohya T."/>
            <person name="Bhattarai S."/>
            <person name="Sasajima S."/>
            <person name="Aoto Y."/>
            <person name="Tuganbaev T."/>
            <person name="Yaginuma M."/>
            <person name="Ueda M."/>
            <person name="Okahashi N."/>
            <person name="Amafuji K."/>
            <person name="Kiridooshi Y."/>
            <person name="Sugita K."/>
            <person name="Strazar M."/>
            <person name="Skelly A."/>
            <person name="Suda W."/>
            <person name="Hattori M."/>
            <person name="Nakamoto N."/>
            <person name="Caballero S."/>
            <person name="Norman J."/>
            <person name="Olle B."/>
            <person name="Tanoue T."/>
            <person name="Arita M."/>
            <person name="Bucci V."/>
            <person name="Atarashi K."/>
            <person name="Xavier R."/>
            <person name="Honda K."/>
        </authorList>
    </citation>
    <scope>NUCLEOTIDE SEQUENCE [LARGE SCALE GENOMIC DNA]</scope>
    <source>
        <strain evidence="3">k04-0078-D8-1</strain>
    </source>
</reference>